<dbReference type="EMBL" id="GGEC01074594">
    <property type="protein sequence ID" value="MBX55078.1"/>
    <property type="molecule type" value="Transcribed_RNA"/>
</dbReference>
<evidence type="ECO:0000313" key="1">
    <source>
        <dbReference type="EMBL" id="MBX55078.1"/>
    </source>
</evidence>
<protein>
    <submittedName>
        <fullName evidence="1">Uncharacterized protein</fullName>
    </submittedName>
</protein>
<dbReference type="AlphaFoldDB" id="A0A2P2PK03"/>
<reference evidence="1" key="1">
    <citation type="submission" date="2018-02" db="EMBL/GenBank/DDBJ databases">
        <title>Rhizophora mucronata_Transcriptome.</title>
        <authorList>
            <person name="Meera S.P."/>
            <person name="Sreeshan A."/>
            <person name="Augustine A."/>
        </authorList>
    </citation>
    <scope>NUCLEOTIDE SEQUENCE</scope>
    <source>
        <tissue evidence="1">Leaf</tissue>
    </source>
</reference>
<sequence>MSSSQLSISTPTFCISDSIACGNDLTYARYHLQGSSTSPATTSKRLGEVGRKGIITSAGKIFDFPSDNTSSWTSAAIPIL</sequence>
<accession>A0A2P2PK03</accession>
<proteinExistence type="predicted"/>
<name>A0A2P2PK03_RHIMU</name>
<organism evidence="1">
    <name type="scientific">Rhizophora mucronata</name>
    <name type="common">Asiatic mangrove</name>
    <dbReference type="NCBI Taxonomy" id="61149"/>
    <lineage>
        <taxon>Eukaryota</taxon>
        <taxon>Viridiplantae</taxon>
        <taxon>Streptophyta</taxon>
        <taxon>Embryophyta</taxon>
        <taxon>Tracheophyta</taxon>
        <taxon>Spermatophyta</taxon>
        <taxon>Magnoliopsida</taxon>
        <taxon>eudicotyledons</taxon>
        <taxon>Gunneridae</taxon>
        <taxon>Pentapetalae</taxon>
        <taxon>rosids</taxon>
        <taxon>fabids</taxon>
        <taxon>Malpighiales</taxon>
        <taxon>Rhizophoraceae</taxon>
        <taxon>Rhizophora</taxon>
    </lineage>
</organism>